<sequence length="120" mass="13250">MGFGAPGGGAAPMKPTPPERGSFPLDHDGSPPLIFAQFAHQPIQSYRQRECKHLITDYLKCLKSRRGVNDDECRKLAKSYLSCRMDHNLMAPDDFKNLGLIFEKDKATSGGNAEGAEKKQ</sequence>
<feature type="compositionally biased region" description="Gly residues" evidence="6">
    <location>
        <begin position="1"/>
        <end position="10"/>
    </location>
</feature>
<keyword evidence="3" id="KW-1015">Disulfide bond</keyword>
<dbReference type="PROSITE" id="PS51808">
    <property type="entry name" value="CHCH"/>
    <property type="match status" value="1"/>
</dbReference>
<comment type="similarity">
    <text evidence="5">Belongs to the COX19 family.</text>
</comment>
<evidence type="ECO:0000313" key="8">
    <source>
        <dbReference type="Proteomes" id="UP001143548"/>
    </source>
</evidence>
<evidence type="ECO:0000256" key="1">
    <source>
        <dbReference type="ARBA" id="ARBA00004496"/>
    </source>
</evidence>
<accession>A0A9W6DJL4</accession>
<dbReference type="AlphaFoldDB" id="A0A9W6DJL4"/>
<evidence type="ECO:0000256" key="4">
    <source>
        <dbReference type="ARBA" id="ARBA00037279"/>
    </source>
</evidence>
<comment type="subcellular location">
    <subcellularLocation>
        <location evidence="1">Cytoplasm</location>
    </subcellularLocation>
</comment>
<evidence type="ECO:0000313" key="7">
    <source>
        <dbReference type="EMBL" id="GKZ18963.1"/>
    </source>
</evidence>
<feature type="region of interest" description="Disordered" evidence="6">
    <location>
        <begin position="1"/>
        <end position="27"/>
    </location>
</feature>
<dbReference type="PANTHER" id="PTHR21107">
    <property type="entry name" value="CYTOCHROME C OXIDASE ASSEMBLY PROTEIN COX19"/>
    <property type="match status" value="1"/>
</dbReference>
<protein>
    <submittedName>
        <fullName evidence="7">Cytochrome c oxidase assembly protein cox19</fullName>
    </submittedName>
</protein>
<dbReference type="GO" id="GO:0033617">
    <property type="term" value="P:mitochondrial respiratory chain complex IV assembly"/>
    <property type="evidence" value="ECO:0007669"/>
    <property type="project" value="TreeGrafter"/>
</dbReference>
<evidence type="ECO:0000256" key="5">
    <source>
        <dbReference type="ARBA" id="ARBA00038223"/>
    </source>
</evidence>
<keyword evidence="2" id="KW-0963">Cytoplasm</keyword>
<dbReference type="Proteomes" id="UP001143548">
    <property type="component" value="Unassembled WGS sequence"/>
</dbReference>
<dbReference type="InterPro" id="IPR051383">
    <property type="entry name" value="COX19"/>
</dbReference>
<proteinExistence type="inferred from homology"/>
<organism evidence="7 8">
    <name type="scientific">Aspergillus brasiliensis</name>
    <dbReference type="NCBI Taxonomy" id="319629"/>
    <lineage>
        <taxon>Eukaryota</taxon>
        <taxon>Fungi</taxon>
        <taxon>Dikarya</taxon>
        <taxon>Ascomycota</taxon>
        <taxon>Pezizomycotina</taxon>
        <taxon>Eurotiomycetes</taxon>
        <taxon>Eurotiomycetidae</taxon>
        <taxon>Eurotiales</taxon>
        <taxon>Aspergillaceae</taxon>
        <taxon>Aspergillus</taxon>
        <taxon>Aspergillus subgen. Circumdati</taxon>
    </lineage>
</organism>
<dbReference type="PANTHER" id="PTHR21107:SF2">
    <property type="entry name" value="CYTOCHROME C OXIDASE ASSEMBLY PROTEIN COX19"/>
    <property type="match status" value="1"/>
</dbReference>
<evidence type="ECO:0000256" key="2">
    <source>
        <dbReference type="ARBA" id="ARBA00022490"/>
    </source>
</evidence>
<dbReference type="EMBL" id="BROQ01000015">
    <property type="protein sequence ID" value="GKZ18963.1"/>
    <property type="molecule type" value="Genomic_DNA"/>
</dbReference>
<comment type="caution">
    <text evidence="7">The sequence shown here is derived from an EMBL/GenBank/DDBJ whole genome shotgun (WGS) entry which is preliminary data.</text>
</comment>
<name>A0A9W6DJL4_9EURO</name>
<reference evidence="7" key="1">
    <citation type="submission" date="2022-07" db="EMBL/GenBank/DDBJ databases">
        <title>Taxonomy of Aspergillus series Nigri: significant species reduction supported by multi-species coalescent approaches.</title>
        <authorList>
            <person name="Bian C."/>
            <person name="Kusuya Y."/>
            <person name="Sklenar F."/>
            <person name="D'hooge E."/>
            <person name="Yaguchi T."/>
            <person name="Takahashi H."/>
            <person name="Hubka V."/>
        </authorList>
    </citation>
    <scope>NUCLEOTIDE SEQUENCE</scope>
    <source>
        <strain evidence="7">CBS 733.88</strain>
    </source>
</reference>
<dbReference type="GO" id="GO:0005758">
    <property type="term" value="C:mitochondrial intermembrane space"/>
    <property type="evidence" value="ECO:0007669"/>
    <property type="project" value="TreeGrafter"/>
</dbReference>
<evidence type="ECO:0000256" key="6">
    <source>
        <dbReference type="SAM" id="MobiDB-lite"/>
    </source>
</evidence>
<comment type="function">
    <text evidence="4">Required for the assembly of mitochondrial cytochrome c oxidase.</text>
</comment>
<gene>
    <name evidence="7" type="ORF">AbraCBS73388_002720</name>
</gene>
<evidence type="ECO:0000256" key="3">
    <source>
        <dbReference type="ARBA" id="ARBA00023157"/>
    </source>
</evidence>